<accession>X1E5A1</accession>
<name>X1E5A1_9ZZZZ</name>
<evidence type="ECO:0000259" key="1">
    <source>
        <dbReference type="PROSITE" id="PS00716"/>
    </source>
</evidence>
<dbReference type="GO" id="GO:0006352">
    <property type="term" value="P:DNA-templated transcription initiation"/>
    <property type="evidence" value="ECO:0007669"/>
    <property type="project" value="InterPro"/>
</dbReference>
<reference evidence="2" key="1">
    <citation type="journal article" date="2014" name="Front. Microbiol.">
        <title>High frequency of phylogenetically diverse reductive dehalogenase-homologous genes in deep subseafloor sedimentary metagenomes.</title>
        <authorList>
            <person name="Kawai M."/>
            <person name="Futagami T."/>
            <person name="Toyoda A."/>
            <person name="Takaki Y."/>
            <person name="Nishi S."/>
            <person name="Hori S."/>
            <person name="Arai W."/>
            <person name="Tsubouchi T."/>
            <person name="Morono Y."/>
            <person name="Uchiyama I."/>
            <person name="Ito T."/>
            <person name="Fujiyama A."/>
            <person name="Inagaki F."/>
            <person name="Takami H."/>
        </authorList>
    </citation>
    <scope>NUCLEOTIDE SEQUENCE</scope>
    <source>
        <strain evidence="2">Expedition CK06-06</strain>
    </source>
</reference>
<dbReference type="Gene3D" id="1.20.140.160">
    <property type="match status" value="1"/>
</dbReference>
<dbReference type="EMBL" id="BART01031549">
    <property type="protein sequence ID" value="GAH15555.1"/>
    <property type="molecule type" value="Genomic_DNA"/>
</dbReference>
<dbReference type="Pfam" id="PF04545">
    <property type="entry name" value="Sigma70_r4"/>
    <property type="match status" value="1"/>
</dbReference>
<dbReference type="PROSITE" id="PS00716">
    <property type="entry name" value="SIGMA70_2"/>
    <property type="match status" value="1"/>
</dbReference>
<feature type="non-terminal residue" evidence="2">
    <location>
        <position position="1"/>
    </location>
</feature>
<sequence>EKIVLSLYYYNELTLKEIGDIIGLTESRICQLHSQAVLRLKGKLRTVVKK</sequence>
<organism evidence="2">
    <name type="scientific">marine sediment metagenome</name>
    <dbReference type="NCBI Taxonomy" id="412755"/>
    <lineage>
        <taxon>unclassified sequences</taxon>
        <taxon>metagenomes</taxon>
        <taxon>ecological metagenomes</taxon>
    </lineage>
</organism>
<dbReference type="SUPFAM" id="SSF88659">
    <property type="entry name" value="Sigma3 and sigma4 domains of RNA polymerase sigma factors"/>
    <property type="match status" value="1"/>
</dbReference>
<gene>
    <name evidence="2" type="ORF">S01H4_54779</name>
</gene>
<dbReference type="InterPro" id="IPR000943">
    <property type="entry name" value="RNA_pol_sigma70"/>
</dbReference>
<evidence type="ECO:0000313" key="2">
    <source>
        <dbReference type="EMBL" id="GAH15555.1"/>
    </source>
</evidence>
<dbReference type="InterPro" id="IPR013324">
    <property type="entry name" value="RNA_pol_sigma_r3/r4-like"/>
</dbReference>
<feature type="domain" description="RNA polymerase sigma-70" evidence="1">
    <location>
        <begin position="14"/>
        <end position="40"/>
    </location>
</feature>
<dbReference type="AlphaFoldDB" id="X1E5A1"/>
<comment type="caution">
    <text evidence="2">The sequence shown here is derived from an EMBL/GenBank/DDBJ whole genome shotgun (WGS) entry which is preliminary data.</text>
</comment>
<proteinExistence type="predicted"/>
<dbReference type="GO" id="GO:0003700">
    <property type="term" value="F:DNA-binding transcription factor activity"/>
    <property type="evidence" value="ECO:0007669"/>
    <property type="project" value="InterPro"/>
</dbReference>
<dbReference type="InterPro" id="IPR007630">
    <property type="entry name" value="RNA_pol_sigma70_r4"/>
</dbReference>
<protein>
    <recommendedName>
        <fullName evidence="1">RNA polymerase sigma-70 domain-containing protein</fullName>
    </recommendedName>
</protein>